<sequence length="392" mass="44714">MQANPSRSIFEQFILPNWVQDRALSANLRISNYVVNAVAVRPELERIFRVKHNDLFAFRSDQENSNKVFCTPFLAFAPALSSVADWRSFIEGSIPTITLDGLQSALPADLSIVERLALEHTNRSYITALYDMLNMSVLAAPLVGISNELAAYLRSVPQHEMDVAISERLVPLFHWRFDNEMFWLETHAGRLSRELVAHYLMESSPMHTDKLPHSEPWGKFRLENFVRDALFEAFLDFGCRAKSVSSLFNTSLEFTRDAYRRIHGKSSPSGQPPSSLTWFIETPQRRVQSTFQMWLFRSAIAREVSTPESFVATMDINKTFFAEDCKVPPERSMHLARSMAMTEELAVWPCRKCGTPYLASNSSERIELLHSFTCPCCNGTLTATRGGNRRRK</sequence>
<gene>
    <name evidence="1" type="ORF">EHF44_28210</name>
</gene>
<dbReference type="OrthoDB" id="8781641at2"/>
<keyword evidence="1" id="KW-0614">Plasmid</keyword>
<organism evidence="1 2">
    <name type="scientific">Cupriavidus pauculus</name>
    <dbReference type="NCBI Taxonomy" id="82633"/>
    <lineage>
        <taxon>Bacteria</taxon>
        <taxon>Pseudomonadati</taxon>
        <taxon>Pseudomonadota</taxon>
        <taxon>Betaproteobacteria</taxon>
        <taxon>Burkholderiales</taxon>
        <taxon>Burkholderiaceae</taxon>
        <taxon>Cupriavidus</taxon>
    </lineage>
</organism>
<evidence type="ECO:0000313" key="1">
    <source>
        <dbReference type="EMBL" id="AZG17367.1"/>
    </source>
</evidence>
<dbReference type="AlphaFoldDB" id="A0A3G8H9Z9"/>
<dbReference type="SUPFAM" id="SSF160930">
    <property type="entry name" value="FlhC-like"/>
    <property type="match status" value="1"/>
</dbReference>
<geneLocation type="plasmid" evidence="1">
    <name>unnamed2</name>
</geneLocation>
<dbReference type="EMBL" id="CP033971">
    <property type="protein sequence ID" value="AZG17367.1"/>
    <property type="molecule type" value="Genomic_DNA"/>
</dbReference>
<protein>
    <submittedName>
        <fullName evidence="1">Uncharacterized protein</fullName>
    </submittedName>
</protein>
<reference evidence="2" key="1">
    <citation type="submission" date="2018-11" db="EMBL/GenBank/DDBJ databases">
        <title>FDA dAtabase for Regulatory Grade micrObial Sequences (FDA-ARGOS): Supporting development and validation of Infectious Disease Dx tests.</title>
        <authorList>
            <person name="Goldberg B."/>
            <person name="Campos J."/>
            <person name="Tallon L."/>
            <person name="Sadzewicz L."/>
            <person name="Zhao X."/>
            <person name="Vavikolanu K."/>
            <person name="Mehta A."/>
            <person name="Aluvathingal J."/>
            <person name="Nadendla S."/>
            <person name="Geyer C."/>
            <person name="Nandy P."/>
            <person name="Yan Y."/>
            <person name="Sichtig H."/>
        </authorList>
    </citation>
    <scope>NUCLEOTIDE SEQUENCE [LARGE SCALE GENOMIC DNA]</scope>
    <source>
        <strain evidence="2">FDAARGOS_614</strain>
        <plasmid evidence="2">unnamed2</plasmid>
    </source>
</reference>
<dbReference type="KEGG" id="cpau:EHF44_28210"/>
<name>A0A3G8H9Z9_9BURK</name>
<dbReference type="Proteomes" id="UP000270411">
    <property type="component" value="Plasmid unnamed2"/>
</dbReference>
<accession>A0A3G8H9Z9</accession>
<evidence type="ECO:0000313" key="2">
    <source>
        <dbReference type="Proteomes" id="UP000270411"/>
    </source>
</evidence>
<proteinExistence type="predicted"/>